<dbReference type="PANTHER" id="PTHR19920">
    <property type="entry name" value="WD40 PROTEIN CIAO1"/>
    <property type="match status" value="1"/>
</dbReference>
<dbReference type="SMART" id="SM00320">
    <property type="entry name" value="WD40"/>
    <property type="match status" value="2"/>
</dbReference>
<proteinExistence type="predicted"/>
<evidence type="ECO:0000256" key="1">
    <source>
        <dbReference type="PROSITE-ProRule" id="PRU00221"/>
    </source>
</evidence>
<dbReference type="Proteomes" id="UP000689195">
    <property type="component" value="Unassembled WGS sequence"/>
</dbReference>
<keyword evidence="1" id="KW-0853">WD repeat</keyword>
<name>A0A8S1VBK7_9CILI</name>
<keyword evidence="3" id="KW-1185">Reference proteome</keyword>
<dbReference type="AlphaFoldDB" id="A0A8S1VBK7"/>
<dbReference type="OrthoDB" id="308556at2759"/>
<organism evidence="2 3">
    <name type="scientific">Paramecium pentaurelia</name>
    <dbReference type="NCBI Taxonomy" id="43138"/>
    <lineage>
        <taxon>Eukaryota</taxon>
        <taxon>Sar</taxon>
        <taxon>Alveolata</taxon>
        <taxon>Ciliophora</taxon>
        <taxon>Intramacronucleata</taxon>
        <taxon>Oligohymenophorea</taxon>
        <taxon>Peniculida</taxon>
        <taxon>Parameciidae</taxon>
        <taxon>Paramecium</taxon>
    </lineage>
</organism>
<feature type="repeat" description="WD" evidence="1">
    <location>
        <begin position="1"/>
        <end position="21"/>
    </location>
</feature>
<dbReference type="InterPro" id="IPR001680">
    <property type="entry name" value="WD40_rpt"/>
</dbReference>
<feature type="repeat" description="WD" evidence="1">
    <location>
        <begin position="33"/>
        <end position="64"/>
    </location>
</feature>
<evidence type="ECO:0000313" key="2">
    <source>
        <dbReference type="EMBL" id="CAD8173409.1"/>
    </source>
</evidence>
<dbReference type="PROSITE" id="PS50294">
    <property type="entry name" value="WD_REPEATS_REGION"/>
    <property type="match status" value="1"/>
</dbReference>
<protein>
    <submittedName>
        <fullName evidence="2">Uncharacterized protein</fullName>
    </submittedName>
</protein>
<reference evidence="2" key="1">
    <citation type="submission" date="2021-01" db="EMBL/GenBank/DDBJ databases">
        <authorList>
            <consortium name="Genoscope - CEA"/>
            <person name="William W."/>
        </authorList>
    </citation>
    <scope>NUCLEOTIDE SEQUENCE</scope>
</reference>
<dbReference type="PROSITE" id="PS50082">
    <property type="entry name" value="WD_REPEATS_2"/>
    <property type="match status" value="2"/>
</dbReference>
<accession>A0A8S1VBK7</accession>
<sequence>MSNNNNFVSGSHDNSIIIWQVIGDKQWDCQQKLDGHQNYIFCLLLNNFDDLIISGSHDTKIKFWIKKDKWQCQQTITDHTNSVYSLSLNEQQNELISCSHDLQILVIESKKSDKQWSVTQKIKLDIFGFRLCFINDRQFTYQPYFKEQMYIYERDSNSNQYKKIKEIFVKFGSFSDDCLFPQQFIKSKCLLVNKNGQNVNLIRKKENGDFLIEKFIEFDTYNIFGQLSNDGEFLITWDNGSNEIQIRKFRE</sequence>
<gene>
    <name evidence="2" type="ORF">PPENT_87.1.T0590105</name>
</gene>
<dbReference type="PANTHER" id="PTHR19920:SF0">
    <property type="entry name" value="CYTOSOLIC IRON-SULFUR PROTEIN ASSEMBLY PROTEIN CIAO1-RELATED"/>
    <property type="match status" value="1"/>
</dbReference>
<evidence type="ECO:0000313" key="3">
    <source>
        <dbReference type="Proteomes" id="UP000689195"/>
    </source>
</evidence>
<dbReference type="GO" id="GO:0097361">
    <property type="term" value="C:cytosolic [4Fe-4S] assembly targeting complex"/>
    <property type="evidence" value="ECO:0007669"/>
    <property type="project" value="TreeGrafter"/>
</dbReference>
<dbReference type="EMBL" id="CAJJDO010000059">
    <property type="protein sequence ID" value="CAD8173409.1"/>
    <property type="molecule type" value="Genomic_DNA"/>
</dbReference>
<dbReference type="GO" id="GO:0016226">
    <property type="term" value="P:iron-sulfur cluster assembly"/>
    <property type="evidence" value="ECO:0007669"/>
    <property type="project" value="TreeGrafter"/>
</dbReference>
<dbReference type="Pfam" id="PF00400">
    <property type="entry name" value="WD40"/>
    <property type="match status" value="3"/>
</dbReference>
<comment type="caution">
    <text evidence="2">The sequence shown here is derived from an EMBL/GenBank/DDBJ whole genome shotgun (WGS) entry which is preliminary data.</text>
</comment>